<proteinExistence type="predicted"/>
<dbReference type="AlphaFoldDB" id="A0A2S7MVX5"/>
<accession>A0A2S7MVX5</accession>
<reference evidence="1 2" key="1">
    <citation type="submission" date="2017-12" db="EMBL/GenBank/DDBJ databases">
        <title>Taxonomic description and draft genome of Pradoshia cofamensis Gen. nov., sp. nov., a thermotolerant bacillale isolated from anterior gut of earthworm Eisenia fetida.</title>
        <authorList>
            <person name="Saha T."/>
            <person name="Chakraborty R."/>
        </authorList>
    </citation>
    <scope>NUCLEOTIDE SEQUENCE [LARGE SCALE GENOMIC DNA]</scope>
    <source>
        <strain evidence="1 2">EAG3</strain>
    </source>
</reference>
<dbReference type="Proteomes" id="UP000239663">
    <property type="component" value="Unassembled WGS sequence"/>
</dbReference>
<gene>
    <name evidence="1" type="ORF">CYL18_17315</name>
</gene>
<evidence type="ECO:0000313" key="2">
    <source>
        <dbReference type="Proteomes" id="UP000239663"/>
    </source>
</evidence>
<sequence length="59" mass="6470">MSLFFYVIPEMRGIPSFTSLLGVGGIYIKKAIIFRESAGYDNRPAHAGEKAYSLGDKEG</sequence>
<protein>
    <submittedName>
        <fullName evidence="1">Uncharacterized protein</fullName>
    </submittedName>
</protein>
<keyword evidence="2" id="KW-1185">Reference proteome</keyword>
<evidence type="ECO:0000313" key="1">
    <source>
        <dbReference type="EMBL" id="PQD93916.1"/>
    </source>
</evidence>
<dbReference type="EMBL" id="PKOZ01000018">
    <property type="protein sequence ID" value="PQD93916.1"/>
    <property type="molecule type" value="Genomic_DNA"/>
</dbReference>
<name>A0A2S7MVX5_9BACI</name>
<comment type="caution">
    <text evidence="1">The sequence shown here is derived from an EMBL/GenBank/DDBJ whole genome shotgun (WGS) entry which is preliminary data.</text>
</comment>
<organism evidence="1 2">
    <name type="scientific">Pradoshia eiseniae</name>
    <dbReference type="NCBI Taxonomy" id="2064768"/>
    <lineage>
        <taxon>Bacteria</taxon>
        <taxon>Bacillati</taxon>
        <taxon>Bacillota</taxon>
        <taxon>Bacilli</taxon>
        <taxon>Bacillales</taxon>
        <taxon>Bacillaceae</taxon>
        <taxon>Pradoshia</taxon>
    </lineage>
</organism>